<feature type="transmembrane region" description="Helical" evidence="2">
    <location>
        <begin position="283"/>
        <end position="300"/>
    </location>
</feature>
<keyword evidence="2" id="KW-1133">Transmembrane helix</keyword>
<name>A0ABP9RKY1_9ACTN</name>
<dbReference type="Gene3D" id="1.20.1250.20">
    <property type="entry name" value="MFS general substrate transporter like domains"/>
    <property type="match status" value="1"/>
</dbReference>
<dbReference type="RefSeq" id="WP_345626624.1">
    <property type="nucleotide sequence ID" value="NZ_BAABJQ010000003.1"/>
</dbReference>
<feature type="transmembrane region" description="Helical" evidence="2">
    <location>
        <begin position="50"/>
        <end position="73"/>
    </location>
</feature>
<dbReference type="SUPFAM" id="SSF103473">
    <property type="entry name" value="MFS general substrate transporter"/>
    <property type="match status" value="1"/>
</dbReference>
<proteinExistence type="predicted"/>
<feature type="transmembrane region" description="Helical" evidence="2">
    <location>
        <begin position="174"/>
        <end position="193"/>
    </location>
</feature>
<feature type="compositionally biased region" description="Basic and acidic residues" evidence="1">
    <location>
        <begin position="402"/>
        <end position="411"/>
    </location>
</feature>
<accession>A0ABP9RKY1</accession>
<protein>
    <recommendedName>
        <fullName evidence="5">MFS transporter</fullName>
    </recommendedName>
</protein>
<dbReference type="InterPro" id="IPR036259">
    <property type="entry name" value="MFS_trans_sf"/>
</dbReference>
<keyword evidence="2" id="KW-0472">Membrane</keyword>
<feature type="transmembrane region" description="Helical" evidence="2">
    <location>
        <begin position="247"/>
        <end position="271"/>
    </location>
</feature>
<reference evidence="4" key="1">
    <citation type="journal article" date="2019" name="Int. J. Syst. Evol. Microbiol.">
        <title>The Global Catalogue of Microorganisms (GCM) 10K type strain sequencing project: providing services to taxonomists for standard genome sequencing and annotation.</title>
        <authorList>
            <consortium name="The Broad Institute Genomics Platform"/>
            <consortium name="The Broad Institute Genome Sequencing Center for Infectious Disease"/>
            <person name="Wu L."/>
            <person name="Ma J."/>
        </authorList>
    </citation>
    <scope>NUCLEOTIDE SEQUENCE [LARGE SCALE GENOMIC DNA]</scope>
    <source>
        <strain evidence="4">JCM 18304</strain>
    </source>
</reference>
<keyword evidence="2" id="KW-0812">Transmembrane</keyword>
<feature type="transmembrane region" description="Helical" evidence="2">
    <location>
        <begin position="140"/>
        <end position="168"/>
    </location>
</feature>
<evidence type="ECO:0000256" key="1">
    <source>
        <dbReference type="SAM" id="MobiDB-lite"/>
    </source>
</evidence>
<feature type="transmembrane region" description="Helical" evidence="2">
    <location>
        <begin position="365"/>
        <end position="389"/>
    </location>
</feature>
<dbReference type="EMBL" id="BAABJQ010000003">
    <property type="protein sequence ID" value="GAA5179780.1"/>
    <property type="molecule type" value="Genomic_DNA"/>
</dbReference>
<feature type="transmembrane region" description="Helical" evidence="2">
    <location>
        <begin position="85"/>
        <end position="103"/>
    </location>
</feature>
<comment type="caution">
    <text evidence="3">The sequence shown here is derived from an EMBL/GenBank/DDBJ whole genome shotgun (WGS) entry which is preliminary data.</text>
</comment>
<organism evidence="3 4">
    <name type="scientific">Rugosimonospora acidiphila</name>
    <dbReference type="NCBI Taxonomy" id="556531"/>
    <lineage>
        <taxon>Bacteria</taxon>
        <taxon>Bacillati</taxon>
        <taxon>Actinomycetota</taxon>
        <taxon>Actinomycetes</taxon>
        <taxon>Micromonosporales</taxon>
        <taxon>Micromonosporaceae</taxon>
        <taxon>Rugosimonospora</taxon>
    </lineage>
</organism>
<keyword evidence="4" id="KW-1185">Reference proteome</keyword>
<feature type="transmembrane region" description="Helical" evidence="2">
    <location>
        <begin position="338"/>
        <end position="359"/>
    </location>
</feature>
<feature type="transmembrane region" description="Helical" evidence="2">
    <location>
        <begin position="20"/>
        <end position="44"/>
    </location>
</feature>
<feature type="region of interest" description="Disordered" evidence="1">
    <location>
        <begin position="393"/>
        <end position="421"/>
    </location>
</feature>
<evidence type="ECO:0000313" key="3">
    <source>
        <dbReference type="EMBL" id="GAA5179780.1"/>
    </source>
</evidence>
<dbReference type="Proteomes" id="UP001501570">
    <property type="component" value="Unassembled WGS sequence"/>
</dbReference>
<feature type="transmembrane region" description="Helical" evidence="2">
    <location>
        <begin position="109"/>
        <end position="128"/>
    </location>
</feature>
<evidence type="ECO:0000256" key="2">
    <source>
        <dbReference type="SAM" id="Phobius"/>
    </source>
</evidence>
<gene>
    <name evidence="3" type="ORF">GCM10023322_10600</name>
</gene>
<evidence type="ECO:0000313" key="4">
    <source>
        <dbReference type="Proteomes" id="UP001501570"/>
    </source>
</evidence>
<sequence length="421" mass="41978">MNKVGDVAMGYGQLATRPVLAWALVVVGARLPVAMAPLALVFLVRERPGGYAVGAGLGSAYVIGEVVGAAVLGPWLQPHRARNQLAAGLAVGAGAFAALGLLPHAHPPLLAILAVLAGAAPAAAPGALRTLLTSQLPEVLVVTALSAESVLTYAVWAVAPALVGVLALNLAPSLPLLLAAALMAAAAGGLRALPRGWAARADDRRGAHLTRTLLRAWPSYLTGAAAMSLLALAELVLPALLRQRSIGVGWAGPLLAGFSIASAAGAALYGLRHSWPGSPRAQSLILLTAVAGCVTLMATTGSLPRIAGALLVAGLLASGVQVTRALSLREALPSSAHAAAYSVMYAATGVGYASSAALVGAVQTAAAPSVAVLAGVGLTLLMVATSALAELGTRRRASVTPRETECGHGAHAEPSPRGPRG</sequence>
<evidence type="ECO:0008006" key="5">
    <source>
        <dbReference type="Google" id="ProtNLM"/>
    </source>
</evidence>
<feature type="transmembrane region" description="Helical" evidence="2">
    <location>
        <begin position="214"/>
        <end position="241"/>
    </location>
</feature>
<feature type="transmembrane region" description="Helical" evidence="2">
    <location>
        <begin position="306"/>
        <end position="326"/>
    </location>
</feature>